<protein>
    <recommendedName>
        <fullName evidence="6">S-protein homolog</fullName>
    </recommendedName>
</protein>
<dbReference type="InterPro" id="IPR010264">
    <property type="entry name" value="Self-incomp_S1"/>
</dbReference>
<dbReference type="Pfam" id="PF05938">
    <property type="entry name" value="Self-incomp_S1"/>
    <property type="match status" value="1"/>
</dbReference>
<comment type="caution">
    <text evidence="7">The sequence shown here is derived from an EMBL/GenBank/DDBJ whole genome shotgun (WGS) entry which is preliminary data.</text>
</comment>
<dbReference type="Proteomes" id="UP001229421">
    <property type="component" value="Unassembled WGS sequence"/>
</dbReference>
<sequence length="149" mass="18007">MGKLLYFFILSLNLFDAPYENVVRDHDNINCLTFKCTVHIMSNVNNLRFRCHSRDDDLGDVTRNAGEEFDIRFCLHFFGRSRFSCHFYLDSKQQEFNVYELAPIFETQPYCFEGYDNLECYWKVEKDGFYIPRIFQPQPSDWVKVYDWK</sequence>
<keyword evidence="8" id="KW-1185">Reference proteome</keyword>
<dbReference type="PANTHER" id="PTHR31232:SF155">
    <property type="entry name" value="PLANT SELF-INCOMPATIBILITY PROTEIN S1 FAMILY"/>
    <property type="match status" value="1"/>
</dbReference>
<reference evidence="7" key="1">
    <citation type="journal article" date="2023" name="bioRxiv">
        <title>Improved chromosome-level genome assembly for marigold (Tagetes erecta).</title>
        <authorList>
            <person name="Jiang F."/>
            <person name="Yuan L."/>
            <person name="Wang S."/>
            <person name="Wang H."/>
            <person name="Xu D."/>
            <person name="Wang A."/>
            <person name="Fan W."/>
        </authorList>
    </citation>
    <scope>NUCLEOTIDE SEQUENCE</scope>
    <source>
        <strain evidence="7">WSJ</strain>
        <tissue evidence="7">Leaf</tissue>
    </source>
</reference>
<name>A0AAD8LGA8_TARER</name>
<dbReference type="PANTHER" id="PTHR31232">
    <property type="match status" value="1"/>
</dbReference>
<evidence type="ECO:0000256" key="4">
    <source>
        <dbReference type="ARBA" id="ARBA00022525"/>
    </source>
</evidence>
<keyword evidence="3 6" id="KW-0713">Self-incompatibility</keyword>
<gene>
    <name evidence="7" type="ORF">QVD17_02774</name>
</gene>
<keyword evidence="4 6" id="KW-0964">Secreted</keyword>
<evidence type="ECO:0000313" key="8">
    <source>
        <dbReference type="Proteomes" id="UP001229421"/>
    </source>
</evidence>
<evidence type="ECO:0000256" key="2">
    <source>
        <dbReference type="ARBA" id="ARBA00005581"/>
    </source>
</evidence>
<keyword evidence="5 6" id="KW-0732">Signal</keyword>
<feature type="chain" id="PRO_5041781723" description="S-protein homolog" evidence="6">
    <location>
        <begin position="20"/>
        <end position="149"/>
    </location>
</feature>
<dbReference type="AlphaFoldDB" id="A0AAD8LGA8"/>
<evidence type="ECO:0000256" key="5">
    <source>
        <dbReference type="ARBA" id="ARBA00022729"/>
    </source>
</evidence>
<evidence type="ECO:0000256" key="3">
    <source>
        <dbReference type="ARBA" id="ARBA00022471"/>
    </source>
</evidence>
<dbReference type="GO" id="GO:0005576">
    <property type="term" value="C:extracellular region"/>
    <property type="evidence" value="ECO:0007669"/>
    <property type="project" value="UniProtKB-SubCell"/>
</dbReference>
<accession>A0AAD8LGA8</accession>
<evidence type="ECO:0000313" key="7">
    <source>
        <dbReference type="EMBL" id="KAK1436990.1"/>
    </source>
</evidence>
<comment type="similarity">
    <text evidence="2 6">Belongs to the plant self-incompatibility (S1) protein family.</text>
</comment>
<comment type="subcellular location">
    <subcellularLocation>
        <location evidence="1 6">Secreted</location>
    </subcellularLocation>
</comment>
<evidence type="ECO:0000256" key="1">
    <source>
        <dbReference type="ARBA" id="ARBA00004613"/>
    </source>
</evidence>
<dbReference type="GO" id="GO:0060320">
    <property type="term" value="P:rejection of self pollen"/>
    <property type="evidence" value="ECO:0007669"/>
    <property type="project" value="UniProtKB-KW"/>
</dbReference>
<proteinExistence type="inferred from homology"/>
<organism evidence="7 8">
    <name type="scientific">Tagetes erecta</name>
    <name type="common">African marigold</name>
    <dbReference type="NCBI Taxonomy" id="13708"/>
    <lineage>
        <taxon>Eukaryota</taxon>
        <taxon>Viridiplantae</taxon>
        <taxon>Streptophyta</taxon>
        <taxon>Embryophyta</taxon>
        <taxon>Tracheophyta</taxon>
        <taxon>Spermatophyta</taxon>
        <taxon>Magnoliopsida</taxon>
        <taxon>eudicotyledons</taxon>
        <taxon>Gunneridae</taxon>
        <taxon>Pentapetalae</taxon>
        <taxon>asterids</taxon>
        <taxon>campanulids</taxon>
        <taxon>Asterales</taxon>
        <taxon>Asteraceae</taxon>
        <taxon>Asteroideae</taxon>
        <taxon>Heliantheae alliance</taxon>
        <taxon>Tageteae</taxon>
        <taxon>Tagetes</taxon>
    </lineage>
</organism>
<dbReference type="EMBL" id="JAUHHV010000001">
    <property type="protein sequence ID" value="KAK1436990.1"/>
    <property type="molecule type" value="Genomic_DNA"/>
</dbReference>
<evidence type="ECO:0000256" key="6">
    <source>
        <dbReference type="RuleBase" id="RU367044"/>
    </source>
</evidence>
<feature type="signal peptide" evidence="6">
    <location>
        <begin position="1"/>
        <end position="19"/>
    </location>
</feature>